<reference evidence="1 2" key="1">
    <citation type="submission" date="2013-11" db="EMBL/GenBank/DDBJ databases">
        <title>Comparative genomics of Ignicoccus.</title>
        <authorList>
            <person name="Podar M."/>
        </authorList>
    </citation>
    <scope>NUCLEOTIDE SEQUENCE [LARGE SCALE GENOMIC DNA]</scope>
    <source>
        <strain evidence="1 2">DSM 13165</strain>
    </source>
</reference>
<name>A0A0U3FA98_9CREN</name>
<accession>A0A0U3FA98</accession>
<evidence type="ECO:0000313" key="2">
    <source>
        <dbReference type="Proteomes" id="UP000060778"/>
    </source>
</evidence>
<dbReference type="OrthoDB" id="145878at2157"/>
<gene>
    <name evidence="1" type="ORF">EYM_05615</name>
</gene>
<protein>
    <recommendedName>
        <fullName evidence="3">Anaphase-promoting complex subunit 4 WD40 domain-containing protein</fullName>
    </recommendedName>
</protein>
<keyword evidence="2" id="KW-1185">Reference proteome</keyword>
<dbReference type="RefSeq" id="WP_075050032.1">
    <property type="nucleotide sequence ID" value="NZ_CP006867.1"/>
</dbReference>
<dbReference type="GeneID" id="30680506"/>
<dbReference type="EMBL" id="CP006867">
    <property type="protein sequence ID" value="ALU12601.1"/>
    <property type="molecule type" value="Genomic_DNA"/>
</dbReference>
<dbReference type="KEGG" id="iis:EYM_05615"/>
<evidence type="ECO:0008006" key="3">
    <source>
        <dbReference type="Google" id="ProtNLM"/>
    </source>
</evidence>
<dbReference type="SUPFAM" id="SSF50998">
    <property type="entry name" value="Quinoprotein alcohol dehydrogenase-like"/>
    <property type="match status" value="1"/>
</dbReference>
<evidence type="ECO:0000313" key="1">
    <source>
        <dbReference type="EMBL" id="ALU12601.1"/>
    </source>
</evidence>
<dbReference type="STRING" id="940295.EYM_05615"/>
<organism evidence="1 2">
    <name type="scientific">Ignicoccus islandicus DSM 13165</name>
    <dbReference type="NCBI Taxonomy" id="940295"/>
    <lineage>
        <taxon>Archaea</taxon>
        <taxon>Thermoproteota</taxon>
        <taxon>Thermoprotei</taxon>
        <taxon>Desulfurococcales</taxon>
        <taxon>Desulfurococcaceae</taxon>
        <taxon>Ignicoccus</taxon>
    </lineage>
</organism>
<dbReference type="AlphaFoldDB" id="A0A0U3FA98"/>
<dbReference type="InterPro" id="IPR015943">
    <property type="entry name" value="WD40/YVTN_repeat-like_dom_sf"/>
</dbReference>
<dbReference type="Proteomes" id="UP000060778">
    <property type="component" value="Chromosome"/>
</dbReference>
<sequence>MRTRVLLLFLIVPLYAISLKPLWSFQTGALVSGIAPGEKYLGVSSWDGCLYFLDLSGKMYEKICLGSDVEDVDYLNGTFAAITLEGKLVFVNETTLKVYRELNAGPEFSFVVKLLPNGTLVCLEGCKYLDKEGNVQWVSHLGHVAKKPAYAFGYLYVPTWDGYLYIVKDGKVLNKISYLERVWEVSSCGKELAVSTDSAVYLYNLTDPIKPSLEWKVDGFEEAWSVSFSKDCSMLAIADACSKLVTIVDSNGQVLLKKGFDEGASTIYFKGNLLILGSSIGRVVAFELSPK</sequence>
<dbReference type="Gene3D" id="2.130.10.10">
    <property type="entry name" value="YVTN repeat-like/Quinoprotein amine dehydrogenase"/>
    <property type="match status" value="1"/>
</dbReference>
<proteinExistence type="predicted"/>
<dbReference type="InterPro" id="IPR011047">
    <property type="entry name" value="Quinoprotein_ADH-like_sf"/>
</dbReference>